<dbReference type="EMBL" id="WVTA01000001">
    <property type="protein sequence ID" value="KAK3217354.1"/>
    <property type="molecule type" value="Genomic_DNA"/>
</dbReference>
<protein>
    <recommendedName>
        <fullName evidence="2">SAC domain-containing protein</fullName>
    </recommendedName>
</protein>
<dbReference type="Pfam" id="PF02383">
    <property type="entry name" value="Syja_N"/>
    <property type="match status" value="1"/>
</dbReference>
<dbReference type="Proteomes" id="UP001280581">
    <property type="component" value="Unassembled WGS sequence"/>
</dbReference>
<dbReference type="InterPro" id="IPR002013">
    <property type="entry name" value="SAC_dom"/>
</dbReference>
<dbReference type="GO" id="GO:0043812">
    <property type="term" value="F:phosphatidylinositol-4-phosphate phosphatase activity"/>
    <property type="evidence" value="ECO:0007669"/>
    <property type="project" value="TreeGrafter"/>
</dbReference>
<name>A0AAN6M707_9PLEO</name>
<keyword evidence="4" id="KW-1185">Reference proteome</keyword>
<dbReference type="PANTHER" id="PTHR45662:SF2">
    <property type="entry name" value="PHOSPHATIDYLINOSITOL-3-PHOSPHATASE SAC1"/>
    <property type="match status" value="1"/>
</dbReference>
<dbReference type="AlphaFoldDB" id="A0AAN6M707"/>
<keyword evidence="1" id="KW-0812">Transmembrane</keyword>
<dbReference type="GO" id="GO:0046856">
    <property type="term" value="P:phosphatidylinositol dephosphorylation"/>
    <property type="evidence" value="ECO:0007669"/>
    <property type="project" value="TreeGrafter"/>
</dbReference>
<feature type="transmembrane region" description="Helical" evidence="1">
    <location>
        <begin position="589"/>
        <end position="610"/>
    </location>
</feature>
<accession>A0AAN6M707</accession>
<keyword evidence="1" id="KW-1133">Transmembrane helix</keyword>
<evidence type="ECO:0000313" key="3">
    <source>
        <dbReference type="EMBL" id="KAK3217354.1"/>
    </source>
</evidence>
<reference evidence="3 4" key="1">
    <citation type="submission" date="2021-02" db="EMBL/GenBank/DDBJ databases">
        <title>Genome assembly of Pseudopithomyces chartarum.</title>
        <authorList>
            <person name="Jauregui R."/>
            <person name="Singh J."/>
            <person name="Voisey C."/>
        </authorList>
    </citation>
    <scope>NUCLEOTIDE SEQUENCE [LARGE SCALE GENOMIC DNA]</scope>
    <source>
        <strain evidence="3 4">AGR01</strain>
    </source>
</reference>
<feature type="transmembrane region" description="Helical" evidence="1">
    <location>
        <begin position="622"/>
        <end position="641"/>
    </location>
</feature>
<gene>
    <name evidence="3" type="ORF">GRF29_1g2792155</name>
</gene>
<dbReference type="PANTHER" id="PTHR45662">
    <property type="entry name" value="PHOSPHATIDYLINOSITIDE PHOSPHATASE SAC1"/>
    <property type="match status" value="1"/>
</dbReference>
<feature type="domain" description="SAC" evidence="2">
    <location>
        <begin position="117"/>
        <end position="519"/>
    </location>
</feature>
<evidence type="ECO:0000259" key="2">
    <source>
        <dbReference type="PROSITE" id="PS50275"/>
    </source>
</evidence>
<proteinExistence type="predicted"/>
<dbReference type="PROSITE" id="PS50275">
    <property type="entry name" value="SAC"/>
    <property type="match status" value="1"/>
</dbReference>
<sequence length="704" mass="79507">MAAGLPFRDINVHSSPSHYAFSSPSSPSAPTLVVDRPSGDLRLHDGKLLGSKRVSSIAGILGMIKLRLDKYIIVITKAQPMGRIKGHMIYKVVSTEFLPLRERPLHDPDEDTYLSLLKTLLKTSPLYFSYSFDITNTFQRQAHVDPSVPLWKRADDRFFWNRFVQSDLIDFRGGLNTGYGHRHPSGQHSEVDPFILPVMYGMMEIKNTSIKGTPLTFILITRRSRLRAGTRYFSRGIDENGNVSNFNETEQTIILNDHASGGLGGYGSNQNGATGAGAGKEAQVLAYVQTRGSVPVYWAEINTLKYTPKLQVRGVESAVPAAKKHFAEQIRLYGDNWMVNLVNQKGREKNVKDAYEQMVDYLVNSTEENVERDQITSEKFHIIEPQQTKTTYDRLHYVYFDFHNETKGLQWHRAKLLMDQLEPHVLKHGYFRGVDMPGDSGQMEVRRHQTAVVRTNCMDCLDRTNVVQSMIGRFMLSRMLIDLGIMREGENAEDDQAFEFLFRNVWADNADIVSKSYSGTGALKTDFTRLGIRTKQGALQDLQNSITRYVLNNFADGPRQDAFDLFLGTYLPSDSGIGGQLLFADRRPLFIQSIPYILAASVFLIFVGSFTRRAPEAAVWPLRLIIFICLAFTAVALNFIWSNGTLYVNWPKLNRLPYAIESMQDTLSRVSHNPVVGGLVGTKHERGKSDARLLGLEEGKKRIE</sequence>
<evidence type="ECO:0000313" key="4">
    <source>
        <dbReference type="Proteomes" id="UP001280581"/>
    </source>
</evidence>
<organism evidence="3 4">
    <name type="scientific">Pseudopithomyces chartarum</name>
    <dbReference type="NCBI Taxonomy" id="1892770"/>
    <lineage>
        <taxon>Eukaryota</taxon>
        <taxon>Fungi</taxon>
        <taxon>Dikarya</taxon>
        <taxon>Ascomycota</taxon>
        <taxon>Pezizomycotina</taxon>
        <taxon>Dothideomycetes</taxon>
        <taxon>Pleosporomycetidae</taxon>
        <taxon>Pleosporales</taxon>
        <taxon>Massarineae</taxon>
        <taxon>Didymosphaeriaceae</taxon>
        <taxon>Pseudopithomyces</taxon>
    </lineage>
</organism>
<evidence type="ECO:0000256" key="1">
    <source>
        <dbReference type="SAM" id="Phobius"/>
    </source>
</evidence>
<comment type="caution">
    <text evidence="3">The sequence shown here is derived from an EMBL/GenBank/DDBJ whole genome shotgun (WGS) entry which is preliminary data.</text>
</comment>
<dbReference type="GO" id="GO:0005783">
    <property type="term" value="C:endoplasmic reticulum"/>
    <property type="evidence" value="ECO:0007669"/>
    <property type="project" value="TreeGrafter"/>
</dbReference>
<keyword evidence="1" id="KW-0472">Membrane</keyword>